<dbReference type="InterPro" id="IPR050268">
    <property type="entry name" value="NADH-dep_flavin_reductase"/>
</dbReference>
<evidence type="ECO:0000313" key="4">
    <source>
        <dbReference type="Proteomes" id="UP000193778"/>
    </source>
</evidence>
<dbReference type="Pfam" id="PF01613">
    <property type="entry name" value="Flavin_Reduct"/>
    <property type="match status" value="1"/>
</dbReference>
<gene>
    <name evidence="3" type="primary">ntaB_2</name>
    <name evidence="3" type="ORF">RUM8411_01488</name>
</gene>
<protein>
    <submittedName>
        <fullName evidence="3">FMN reductase (NADH) NtaB</fullName>
        <ecNumber evidence="3">1.5.1.42</ecNumber>
    </submittedName>
</protein>
<dbReference type="GO" id="GO:0052874">
    <property type="term" value="F:FMN reductase (NADH) activity"/>
    <property type="evidence" value="ECO:0007669"/>
    <property type="project" value="UniProtKB-EC"/>
</dbReference>
<dbReference type="AlphaFoldDB" id="A0A1X6YYW4"/>
<dbReference type="InterPro" id="IPR012349">
    <property type="entry name" value="Split_barrel_FMN-bd"/>
</dbReference>
<dbReference type="Proteomes" id="UP000193778">
    <property type="component" value="Unassembled WGS sequence"/>
</dbReference>
<evidence type="ECO:0000313" key="3">
    <source>
        <dbReference type="EMBL" id="SLN35433.1"/>
    </source>
</evidence>
<proteinExistence type="predicted"/>
<dbReference type="InterPro" id="IPR002563">
    <property type="entry name" value="Flavin_Rdtase-like_dom"/>
</dbReference>
<dbReference type="GO" id="GO:0042602">
    <property type="term" value="F:riboflavin reductase (NADPH) activity"/>
    <property type="evidence" value="ECO:0007669"/>
    <property type="project" value="TreeGrafter"/>
</dbReference>
<name>A0A1X6YYW4_9RHOB</name>
<dbReference type="SMART" id="SM00903">
    <property type="entry name" value="Flavin_Reduct"/>
    <property type="match status" value="1"/>
</dbReference>
<sequence length="160" mass="17369">MDIRDYRLALGSFPTGVTIVTAYDCDHQPWGLTANSFTSVSLDPPVISVCVAKSGRVFPTLSGSDHFAINILSADQKDLALHFSSNVENRFTDTDWTPGHAAPLLPGASAHLDCTVHDRIDAGDHEILLGRVLEYTHAPVPPLVYCRGSFFPAPQPEALR</sequence>
<keyword evidence="1 3" id="KW-0560">Oxidoreductase</keyword>
<dbReference type="SUPFAM" id="SSF50475">
    <property type="entry name" value="FMN-binding split barrel"/>
    <property type="match status" value="1"/>
</dbReference>
<dbReference type="OrthoDB" id="9792858at2"/>
<dbReference type="Gene3D" id="2.30.110.10">
    <property type="entry name" value="Electron Transport, Fmn-binding Protein, Chain A"/>
    <property type="match status" value="1"/>
</dbReference>
<dbReference type="EC" id="1.5.1.42" evidence="3"/>
<evidence type="ECO:0000259" key="2">
    <source>
        <dbReference type="SMART" id="SM00903"/>
    </source>
</evidence>
<dbReference type="PANTHER" id="PTHR30466">
    <property type="entry name" value="FLAVIN REDUCTASE"/>
    <property type="match status" value="1"/>
</dbReference>
<dbReference type="EMBL" id="FWFP01000004">
    <property type="protein sequence ID" value="SLN35433.1"/>
    <property type="molecule type" value="Genomic_DNA"/>
</dbReference>
<keyword evidence="4" id="KW-1185">Reference proteome</keyword>
<organism evidence="3 4">
    <name type="scientific">Ruegeria meonggei</name>
    <dbReference type="NCBI Taxonomy" id="1446476"/>
    <lineage>
        <taxon>Bacteria</taxon>
        <taxon>Pseudomonadati</taxon>
        <taxon>Pseudomonadota</taxon>
        <taxon>Alphaproteobacteria</taxon>
        <taxon>Rhodobacterales</taxon>
        <taxon>Roseobacteraceae</taxon>
        <taxon>Ruegeria</taxon>
    </lineage>
</organism>
<dbReference type="GO" id="GO:0010181">
    <property type="term" value="F:FMN binding"/>
    <property type="evidence" value="ECO:0007669"/>
    <property type="project" value="InterPro"/>
</dbReference>
<dbReference type="RefSeq" id="WP_085822045.1">
    <property type="nucleotide sequence ID" value="NZ_FWFP01000004.1"/>
</dbReference>
<dbReference type="PANTHER" id="PTHR30466:SF1">
    <property type="entry name" value="FMN REDUCTASE (NADH) RUTF"/>
    <property type="match status" value="1"/>
</dbReference>
<reference evidence="4" key="1">
    <citation type="submission" date="2017-03" db="EMBL/GenBank/DDBJ databases">
        <authorList>
            <person name="Rodrigo-Torres L."/>
            <person name="Arahal R.D."/>
            <person name="Lucena T."/>
        </authorList>
    </citation>
    <scope>NUCLEOTIDE SEQUENCE [LARGE SCALE GENOMIC DNA]</scope>
    <source>
        <strain evidence="4">CECT 8411</strain>
    </source>
</reference>
<evidence type="ECO:0000256" key="1">
    <source>
        <dbReference type="ARBA" id="ARBA00023002"/>
    </source>
</evidence>
<accession>A0A1X6YYW4</accession>
<feature type="domain" description="Flavin reductase like" evidence="2">
    <location>
        <begin position="10"/>
        <end position="152"/>
    </location>
</feature>